<evidence type="ECO:0000313" key="5">
    <source>
        <dbReference type="Proteomes" id="UP000294650"/>
    </source>
</evidence>
<feature type="active site" description="Acyl-thioester intermediate" evidence="2">
    <location>
        <position position="185"/>
    </location>
</feature>
<reference evidence="4 5" key="1">
    <citation type="submission" date="2019-03" db="EMBL/GenBank/DDBJ databases">
        <title>Genomic Encyclopedia of Type Strains, Phase IV (KMG-IV): sequencing the most valuable type-strain genomes for metagenomic binning, comparative biology and taxonomic classification.</title>
        <authorList>
            <person name="Goeker M."/>
        </authorList>
    </citation>
    <scope>NUCLEOTIDE SEQUENCE [LARGE SCALE GENOMIC DNA]</scope>
    <source>
        <strain evidence="4 5">DSM 25894</strain>
    </source>
</reference>
<accession>A0A4R3NCT1</accession>
<dbReference type="NCBIfam" id="TIGR01076">
    <property type="entry name" value="sortase_fam"/>
    <property type="match status" value="1"/>
</dbReference>
<protein>
    <submittedName>
        <fullName evidence="4">Sortase A</fullName>
    </submittedName>
</protein>
<evidence type="ECO:0000256" key="3">
    <source>
        <dbReference type="SAM" id="Phobius"/>
    </source>
</evidence>
<proteinExistence type="predicted"/>
<feature type="active site" description="Proton donor/acceptor" evidence="2">
    <location>
        <position position="128"/>
    </location>
</feature>
<dbReference type="SUPFAM" id="SSF63817">
    <property type="entry name" value="Sortase"/>
    <property type="match status" value="1"/>
</dbReference>
<feature type="transmembrane region" description="Helical" evidence="3">
    <location>
        <begin position="12"/>
        <end position="32"/>
    </location>
</feature>
<dbReference type="Proteomes" id="UP000294650">
    <property type="component" value="Unassembled WGS sequence"/>
</dbReference>
<gene>
    <name evidence="4" type="ORF">EDD68_1046</name>
</gene>
<keyword evidence="5" id="KW-1185">Reference proteome</keyword>
<organism evidence="4 5">
    <name type="scientific">Melghiribacillus thermohalophilus</name>
    <dbReference type="NCBI Taxonomy" id="1324956"/>
    <lineage>
        <taxon>Bacteria</taxon>
        <taxon>Bacillati</taxon>
        <taxon>Bacillota</taxon>
        <taxon>Bacilli</taxon>
        <taxon>Bacillales</taxon>
        <taxon>Bacillaceae</taxon>
        <taxon>Melghiribacillus</taxon>
    </lineage>
</organism>
<keyword evidence="3" id="KW-0812">Transmembrane</keyword>
<keyword evidence="3" id="KW-1133">Transmembrane helix</keyword>
<dbReference type="GO" id="GO:0016787">
    <property type="term" value="F:hydrolase activity"/>
    <property type="evidence" value="ECO:0007669"/>
    <property type="project" value="UniProtKB-KW"/>
</dbReference>
<dbReference type="EMBL" id="SMAN01000004">
    <property type="protein sequence ID" value="TCT24939.1"/>
    <property type="molecule type" value="Genomic_DNA"/>
</dbReference>
<evidence type="ECO:0000313" key="4">
    <source>
        <dbReference type="EMBL" id="TCT24939.1"/>
    </source>
</evidence>
<evidence type="ECO:0000256" key="2">
    <source>
        <dbReference type="PIRSR" id="PIRSR605754-1"/>
    </source>
</evidence>
<dbReference type="InterPro" id="IPR005754">
    <property type="entry name" value="Sortase"/>
</dbReference>
<dbReference type="AlphaFoldDB" id="A0A4R3NCT1"/>
<dbReference type="InterPro" id="IPR023365">
    <property type="entry name" value="Sortase_dom-sf"/>
</dbReference>
<dbReference type="InterPro" id="IPR041999">
    <property type="entry name" value="Sortase_D_1"/>
</dbReference>
<sequence length="206" mass="23552">MINGAFDMLKKIGILFIIMGLTFLIYAGYSMFDYYSGSQKQLKQAERYITQFRNEDHMNASAEEKADMFRTDSNPEVGEIFATIEIPDIGLKLPIVEGTGEEQLKYGVGHEPDTWLPGEGNQIFLAGHNDTAFLKVGDIQEGDRIILHLPYGSFEYEMEYSDIGHETEIDRIGPMDQETLVLMTCYPFYSFSDTEERYFIYANPVD</sequence>
<name>A0A4R3NCT1_9BACI</name>
<dbReference type="Pfam" id="PF04203">
    <property type="entry name" value="Sortase"/>
    <property type="match status" value="1"/>
</dbReference>
<evidence type="ECO:0000256" key="1">
    <source>
        <dbReference type="ARBA" id="ARBA00022801"/>
    </source>
</evidence>
<dbReference type="CDD" id="cd05828">
    <property type="entry name" value="Sortase_D_1"/>
    <property type="match status" value="1"/>
</dbReference>
<keyword evidence="1" id="KW-0378">Hydrolase</keyword>
<dbReference type="Gene3D" id="2.40.260.10">
    <property type="entry name" value="Sortase"/>
    <property type="match status" value="1"/>
</dbReference>
<comment type="caution">
    <text evidence="4">The sequence shown here is derived from an EMBL/GenBank/DDBJ whole genome shotgun (WGS) entry which is preliminary data.</text>
</comment>
<keyword evidence="3" id="KW-0472">Membrane</keyword>